<keyword evidence="5" id="KW-1133">Transmembrane helix</keyword>
<dbReference type="Gene3D" id="3.60.21.10">
    <property type="match status" value="1"/>
</dbReference>
<protein>
    <recommendedName>
        <fullName evidence="4">Serine/threonine-protein phosphatase</fullName>
        <ecNumber evidence="4">3.1.3.16</ecNumber>
    </recommendedName>
</protein>
<dbReference type="SMART" id="SM00156">
    <property type="entry name" value="PP2Ac"/>
    <property type="match status" value="1"/>
</dbReference>
<name>A0A6U5DI12_9STRA</name>
<dbReference type="EC" id="3.1.3.16" evidence="4"/>
<dbReference type="PANTHER" id="PTHR45619">
    <property type="entry name" value="SERINE/THREONINE-PROTEIN PHOSPHATASE PP2A-RELATED"/>
    <property type="match status" value="1"/>
</dbReference>
<dbReference type="Pfam" id="PF00149">
    <property type="entry name" value="Metallophos"/>
    <property type="match status" value="1"/>
</dbReference>
<evidence type="ECO:0000313" key="7">
    <source>
        <dbReference type="EMBL" id="CAD8874508.1"/>
    </source>
</evidence>
<dbReference type="InterPro" id="IPR006186">
    <property type="entry name" value="Ser/Thr-sp_prot-phosphatase"/>
</dbReference>
<organism evidence="7">
    <name type="scientific">Corethron hystrix</name>
    <dbReference type="NCBI Taxonomy" id="216773"/>
    <lineage>
        <taxon>Eukaryota</taxon>
        <taxon>Sar</taxon>
        <taxon>Stramenopiles</taxon>
        <taxon>Ochrophyta</taxon>
        <taxon>Bacillariophyta</taxon>
        <taxon>Coscinodiscophyceae</taxon>
        <taxon>Corethrophycidae</taxon>
        <taxon>Corethrales</taxon>
        <taxon>Corethraceae</taxon>
        <taxon>Corethron</taxon>
    </lineage>
</organism>
<keyword evidence="1" id="KW-0479">Metal-binding</keyword>
<keyword evidence="5" id="KW-0472">Membrane</keyword>
<dbReference type="InterPro" id="IPR047129">
    <property type="entry name" value="PPA2-like"/>
</dbReference>
<keyword evidence="5" id="KW-0812">Transmembrane</keyword>
<dbReference type="InterPro" id="IPR029052">
    <property type="entry name" value="Metallo-depent_PP-like"/>
</dbReference>
<feature type="transmembrane region" description="Helical" evidence="5">
    <location>
        <begin position="214"/>
        <end position="233"/>
    </location>
</feature>
<keyword evidence="3" id="KW-0464">Manganese</keyword>
<dbReference type="SUPFAM" id="SSF56300">
    <property type="entry name" value="Metallo-dependent phosphatases"/>
    <property type="match status" value="1"/>
</dbReference>
<dbReference type="PRINTS" id="PR00114">
    <property type="entry name" value="STPHPHTASE"/>
</dbReference>
<accession>A0A6U5DI12</accession>
<dbReference type="InterPro" id="IPR004843">
    <property type="entry name" value="Calcineurin-like_PHP"/>
</dbReference>
<evidence type="ECO:0000313" key="8">
    <source>
        <dbReference type="EMBL" id="CAD8874511.1"/>
    </source>
</evidence>
<evidence type="ECO:0000256" key="5">
    <source>
        <dbReference type="SAM" id="Phobius"/>
    </source>
</evidence>
<evidence type="ECO:0000259" key="6">
    <source>
        <dbReference type="PROSITE" id="PS00125"/>
    </source>
</evidence>
<keyword evidence="2 4" id="KW-0378">Hydrolase</keyword>
<evidence type="ECO:0000256" key="4">
    <source>
        <dbReference type="RuleBase" id="RU004273"/>
    </source>
</evidence>
<dbReference type="EMBL" id="HBFR01002558">
    <property type="protein sequence ID" value="CAD8874508.1"/>
    <property type="molecule type" value="Transcribed_RNA"/>
</dbReference>
<feature type="domain" description="Serine/threonine specific protein phosphatases" evidence="6">
    <location>
        <begin position="32"/>
        <end position="37"/>
    </location>
</feature>
<dbReference type="AlphaFoldDB" id="A0A6U5DI12"/>
<sequence>MGDYVDRGYYSLETVTLLIALKVRYKHRITILRGNHESRQITQVYGFYDECLRKYGNANVWKYFTDTFDYLPMTAVVADKIFCLHGGLSPSIDTLDHARNLDRVQEVPHEGPMCDLVWSDPDDRVGWGISPRGAGYTFGQDITEQFTHINGLSFIARAHQLVMEGYQWQHNKSVVTIFSAPNYCYRCGNQAAIMEIDDSVESCSKETIHDHCRLYVNFGILEVFFVSLIYIFFSTAPNLILPHAMRVGIKVHAHLITFCENTCEVYSVHSAFSH</sequence>
<gene>
    <name evidence="7" type="ORF">CHYS00102_LOCUS1683</name>
    <name evidence="8" type="ORF">CHYS00102_LOCUS1686</name>
</gene>
<evidence type="ECO:0000256" key="3">
    <source>
        <dbReference type="ARBA" id="ARBA00023211"/>
    </source>
</evidence>
<comment type="catalytic activity">
    <reaction evidence="4">
        <text>O-phospho-L-threonyl-[protein] + H2O = L-threonyl-[protein] + phosphate</text>
        <dbReference type="Rhea" id="RHEA:47004"/>
        <dbReference type="Rhea" id="RHEA-COMP:11060"/>
        <dbReference type="Rhea" id="RHEA-COMP:11605"/>
        <dbReference type="ChEBI" id="CHEBI:15377"/>
        <dbReference type="ChEBI" id="CHEBI:30013"/>
        <dbReference type="ChEBI" id="CHEBI:43474"/>
        <dbReference type="ChEBI" id="CHEBI:61977"/>
        <dbReference type="EC" id="3.1.3.16"/>
    </reaction>
</comment>
<dbReference type="GO" id="GO:0046872">
    <property type="term" value="F:metal ion binding"/>
    <property type="evidence" value="ECO:0007669"/>
    <property type="project" value="UniProtKB-KW"/>
</dbReference>
<proteinExistence type="inferred from homology"/>
<dbReference type="GO" id="GO:0004722">
    <property type="term" value="F:protein serine/threonine phosphatase activity"/>
    <property type="evidence" value="ECO:0007669"/>
    <property type="project" value="UniProtKB-EC"/>
</dbReference>
<evidence type="ECO:0000256" key="1">
    <source>
        <dbReference type="ARBA" id="ARBA00022723"/>
    </source>
</evidence>
<dbReference type="PROSITE" id="PS00125">
    <property type="entry name" value="SER_THR_PHOSPHATASE"/>
    <property type="match status" value="1"/>
</dbReference>
<comment type="similarity">
    <text evidence="4">Belongs to the PPP phosphatase family.</text>
</comment>
<dbReference type="EMBL" id="HBFR01002563">
    <property type="protein sequence ID" value="CAD8874511.1"/>
    <property type="molecule type" value="Transcribed_RNA"/>
</dbReference>
<evidence type="ECO:0000256" key="2">
    <source>
        <dbReference type="ARBA" id="ARBA00022801"/>
    </source>
</evidence>
<reference evidence="7" key="1">
    <citation type="submission" date="2021-01" db="EMBL/GenBank/DDBJ databases">
        <authorList>
            <person name="Corre E."/>
            <person name="Pelletier E."/>
            <person name="Niang G."/>
            <person name="Scheremetjew M."/>
            <person name="Finn R."/>
            <person name="Kale V."/>
            <person name="Holt S."/>
            <person name="Cochrane G."/>
            <person name="Meng A."/>
            <person name="Brown T."/>
            <person name="Cohen L."/>
        </authorList>
    </citation>
    <scope>NUCLEOTIDE SEQUENCE</scope>
    <source>
        <strain evidence="7">308</strain>
    </source>
</reference>